<feature type="transmembrane region" description="Helical" evidence="5">
    <location>
        <begin position="339"/>
        <end position="363"/>
    </location>
</feature>
<organism evidence="7 8">
    <name type="scientific">Chitinophaga barathri</name>
    <dbReference type="NCBI Taxonomy" id="1647451"/>
    <lineage>
        <taxon>Bacteria</taxon>
        <taxon>Pseudomonadati</taxon>
        <taxon>Bacteroidota</taxon>
        <taxon>Chitinophagia</taxon>
        <taxon>Chitinophagales</taxon>
        <taxon>Chitinophagaceae</taxon>
        <taxon>Chitinophaga</taxon>
    </lineage>
</organism>
<evidence type="ECO:0000256" key="5">
    <source>
        <dbReference type="SAM" id="Phobius"/>
    </source>
</evidence>
<evidence type="ECO:0000259" key="6">
    <source>
        <dbReference type="PROSITE" id="PS50850"/>
    </source>
</evidence>
<dbReference type="SUPFAM" id="SSF103473">
    <property type="entry name" value="MFS general substrate transporter"/>
    <property type="match status" value="1"/>
</dbReference>
<dbReference type="EMBL" id="RMBX01000002">
    <property type="protein sequence ID" value="RPD42355.1"/>
    <property type="molecule type" value="Genomic_DNA"/>
</dbReference>
<proteinExistence type="predicted"/>
<feature type="domain" description="Major facilitator superfamily (MFS) profile" evidence="6">
    <location>
        <begin position="17"/>
        <end position="426"/>
    </location>
</feature>
<feature type="transmembrane region" description="Helical" evidence="5">
    <location>
        <begin position="172"/>
        <end position="191"/>
    </location>
</feature>
<feature type="transmembrane region" description="Helical" evidence="5">
    <location>
        <begin position="242"/>
        <end position="262"/>
    </location>
</feature>
<accession>A0A3N4MG05</accession>
<evidence type="ECO:0000256" key="1">
    <source>
        <dbReference type="ARBA" id="ARBA00004141"/>
    </source>
</evidence>
<gene>
    <name evidence="7" type="ORF">EG028_04035</name>
</gene>
<dbReference type="CDD" id="cd17319">
    <property type="entry name" value="MFS_ExuT_GudP_like"/>
    <property type="match status" value="1"/>
</dbReference>
<dbReference type="InterPro" id="IPR036259">
    <property type="entry name" value="MFS_trans_sf"/>
</dbReference>
<evidence type="ECO:0000313" key="8">
    <source>
        <dbReference type="Proteomes" id="UP000279089"/>
    </source>
</evidence>
<feature type="transmembrane region" description="Helical" evidence="5">
    <location>
        <begin position="50"/>
        <end position="67"/>
    </location>
</feature>
<comment type="caution">
    <text evidence="7">The sequence shown here is derived from an EMBL/GenBank/DDBJ whole genome shotgun (WGS) entry which is preliminary data.</text>
</comment>
<keyword evidence="8" id="KW-1185">Reference proteome</keyword>
<keyword evidence="4 5" id="KW-0472">Membrane</keyword>
<dbReference type="Proteomes" id="UP000279089">
    <property type="component" value="Unassembled WGS sequence"/>
</dbReference>
<evidence type="ECO:0000256" key="2">
    <source>
        <dbReference type="ARBA" id="ARBA00022692"/>
    </source>
</evidence>
<dbReference type="AlphaFoldDB" id="A0A3N4MG05"/>
<dbReference type="InterPro" id="IPR020846">
    <property type="entry name" value="MFS_dom"/>
</dbReference>
<keyword evidence="2 5" id="KW-0812">Transmembrane</keyword>
<dbReference type="PANTHER" id="PTHR11662">
    <property type="entry name" value="SOLUTE CARRIER FAMILY 17"/>
    <property type="match status" value="1"/>
</dbReference>
<dbReference type="PROSITE" id="PS50850">
    <property type="entry name" value="MFS"/>
    <property type="match status" value="1"/>
</dbReference>
<dbReference type="PANTHER" id="PTHR11662:SF333">
    <property type="entry name" value="D-GALACTONATE TRANSPORTER"/>
    <property type="match status" value="1"/>
</dbReference>
<dbReference type="RefSeq" id="WP_120515679.1">
    <property type="nucleotide sequence ID" value="NZ_QXZY01000003.1"/>
</dbReference>
<dbReference type="InterPro" id="IPR050382">
    <property type="entry name" value="MFS_Na/Anion_cotransporter"/>
</dbReference>
<dbReference type="GO" id="GO:0016020">
    <property type="term" value="C:membrane"/>
    <property type="evidence" value="ECO:0007669"/>
    <property type="project" value="UniProtKB-SubCell"/>
</dbReference>
<evidence type="ECO:0000256" key="4">
    <source>
        <dbReference type="ARBA" id="ARBA00023136"/>
    </source>
</evidence>
<keyword evidence="3 5" id="KW-1133">Transmembrane helix</keyword>
<name>A0A3N4MG05_9BACT</name>
<feature type="transmembrane region" description="Helical" evidence="5">
    <location>
        <begin position="400"/>
        <end position="421"/>
    </location>
</feature>
<feature type="transmembrane region" description="Helical" evidence="5">
    <location>
        <begin position="12"/>
        <end position="30"/>
    </location>
</feature>
<dbReference type="OrthoDB" id="9781156at2"/>
<feature type="transmembrane region" description="Helical" evidence="5">
    <location>
        <begin position="315"/>
        <end position="333"/>
    </location>
</feature>
<feature type="transmembrane region" description="Helical" evidence="5">
    <location>
        <begin position="282"/>
        <end position="303"/>
    </location>
</feature>
<reference evidence="8" key="1">
    <citation type="submission" date="2018-11" db="EMBL/GenBank/DDBJ databases">
        <title>Chitinophaga lutea sp.nov., isolate from arsenic contaminated soil.</title>
        <authorList>
            <person name="Zong Y."/>
        </authorList>
    </citation>
    <scope>NUCLEOTIDE SEQUENCE [LARGE SCALE GENOMIC DNA]</scope>
    <source>
        <strain evidence="8">YLT18</strain>
    </source>
</reference>
<feature type="transmembrane region" description="Helical" evidence="5">
    <location>
        <begin position="375"/>
        <end position="394"/>
    </location>
</feature>
<dbReference type="InterPro" id="IPR011701">
    <property type="entry name" value="MFS"/>
</dbReference>
<comment type="subcellular location">
    <subcellularLocation>
        <location evidence="1">Membrane</location>
        <topology evidence="1">Multi-pass membrane protein</topology>
    </subcellularLocation>
</comment>
<evidence type="ECO:0000313" key="7">
    <source>
        <dbReference type="EMBL" id="RPD42355.1"/>
    </source>
</evidence>
<dbReference type="Gene3D" id="1.20.1250.20">
    <property type="entry name" value="MFS general substrate transporter like domains"/>
    <property type="match status" value="2"/>
</dbReference>
<sequence length="437" mass="47892">MHAQLPAAKPTRIRYQVLLLLFVNVVINYMDRSNLAVAATDISKEFQFSSVQMGLIFSAFSWTYLLFQVPSGILVKRFAPRMLYAVSLVSWSLATVLQGFAKGFVSLFGLRMATGALEAPAFPINNRVVSSWFPTQERASAIAVYTSGQFLGLAFLMPVLSKIQFQTGWKGLFVITGLVGVVWGFVWYFFYRDPLQHKKVNKAELAHIEEGGGLLDNQPADGVKNKFQWADLREVLSHRKLWGIYLGQFAVNGALWFFLTWFPKYLVDYRGLDFIKSGYLASIPYLAAFTGVLCSGFLSDHLVRRGVPAAKARKRPIIAGLLLSASIVGANYVHTPGLIILFMSLSFFGVGFASITWIFVSTLAPKPLIDVTGGVFNFIGQLAGIVVPIAIGFLASGGNFAPALIFIAVLGGLGACSYLFLVGNVERVQSAETARAH</sequence>
<evidence type="ECO:0000256" key="3">
    <source>
        <dbReference type="ARBA" id="ARBA00022989"/>
    </source>
</evidence>
<dbReference type="GO" id="GO:0022857">
    <property type="term" value="F:transmembrane transporter activity"/>
    <property type="evidence" value="ECO:0007669"/>
    <property type="project" value="InterPro"/>
</dbReference>
<dbReference type="Pfam" id="PF07690">
    <property type="entry name" value="MFS_1"/>
    <property type="match status" value="1"/>
</dbReference>
<protein>
    <submittedName>
        <fullName evidence="7">MFS transporter</fullName>
    </submittedName>
</protein>